<dbReference type="CDD" id="cd22157">
    <property type="entry name" value="F-box_AtFBW1-like"/>
    <property type="match status" value="1"/>
</dbReference>
<gene>
    <name evidence="2" type="ordered locus">MTR_1g054575</name>
</gene>
<reference evidence="2 4" key="1">
    <citation type="journal article" date="2011" name="Nature">
        <title>The Medicago genome provides insight into the evolution of rhizobial symbioses.</title>
        <authorList>
            <person name="Young N.D."/>
            <person name="Debelle F."/>
            <person name="Oldroyd G.E."/>
            <person name="Geurts R."/>
            <person name="Cannon S.B."/>
            <person name="Udvardi M.K."/>
            <person name="Benedito V.A."/>
            <person name="Mayer K.F."/>
            <person name="Gouzy J."/>
            <person name="Schoof H."/>
            <person name="Van de Peer Y."/>
            <person name="Proost S."/>
            <person name="Cook D.R."/>
            <person name="Meyers B.C."/>
            <person name="Spannagl M."/>
            <person name="Cheung F."/>
            <person name="De Mita S."/>
            <person name="Krishnakumar V."/>
            <person name="Gundlach H."/>
            <person name="Zhou S."/>
            <person name="Mudge J."/>
            <person name="Bharti A.K."/>
            <person name="Murray J.D."/>
            <person name="Naoumkina M.A."/>
            <person name="Rosen B."/>
            <person name="Silverstein K.A."/>
            <person name="Tang H."/>
            <person name="Rombauts S."/>
            <person name="Zhao P.X."/>
            <person name="Zhou P."/>
            <person name="Barbe V."/>
            <person name="Bardou P."/>
            <person name="Bechner M."/>
            <person name="Bellec A."/>
            <person name="Berger A."/>
            <person name="Berges H."/>
            <person name="Bidwell S."/>
            <person name="Bisseling T."/>
            <person name="Choisne N."/>
            <person name="Couloux A."/>
            <person name="Denny R."/>
            <person name="Deshpande S."/>
            <person name="Dai X."/>
            <person name="Doyle J.J."/>
            <person name="Dudez A.M."/>
            <person name="Farmer A.D."/>
            <person name="Fouteau S."/>
            <person name="Franken C."/>
            <person name="Gibelin C."/>
            <person name="Gish J."/>
            <person name="Goldstein S."/>
            <person name="Gonzalez A.J."/>
            <person name="Green P.J."/>
            <person name="Hallab A."/>
            <person name="Hartog M."/>
            <person name="Hua A."/>
            <person name="Humphray S.J."/>
            <person name="Jeong D.H."/>
            <person name="Jing Y."/>
            <person name="Jocker A."/>
            <person name="Kenton S.M."/>
            <person name="Kim D.J."/>
            <person name="Klee K."/>
            <person name="Lai H."/>
            <person name="Lang C."/>
            <person name="Lin S."/>
            <person name="Macmil S.L."/>
            <person name="Magdelenat G."/>
            <person name="Matthews L."/>
            <person name="McCorrison J."/>
            <person name="Monaghan E.L."/>
            <person name="Mun J.H."/>
            <person name="Najar F.Z."/>
            <person name="Nicholson C."/>
            <person name="Noirot C."/>
            <person name="O'Bleness M."/>
            <person name="Paule C.R."/>
            <person name="Poulain J."/>
            <person name="Prion F."/>
            <person name="Qin B."/>
            <person name="Qu C."/>
            <person name="Retzel E.F."/>
            <person name="Riddle C."/>
            <person name="Sallet E."/>
            <person name="Samain S."/>
            <person name="Samson N."/>
            <person name="Sanders I."/>
            <person name="Saurat O."/>
            <person name="Scarpelli C."/>
            <person name="Schiex T."/>
            <person name="Segurens B."/>
            <person name="Severin A.J."/>
            <person name="Sherrier D.J."/>
            <person name="Shi R."/>
            <person name="Sims S."/>
            <person name="Singer S.R."/>
            <person name="Sinharoy S."/>
            <person name="Sterck L."/>
            <person name="Viollet A."/>
            <person name="Wang B.B."/>
            <person name="Wang K."/>
            <person name="Wang M."/>
            <person name="Wang X."/>
            <person name="Warfsmann J."/>
            <person name="Weissenbach J."/>
            <person name="White D.D."/>
            <person name="White J.D."/>
            <person name="Wiley G.B."/>
            <person name="Wincker P."/>
            <person name="Xing Y."/>
            <person name="Yang L."/>
            <person name="Yao Z."/>
            <person name="Ying F."/>
            <person name="Zhai J."/>
            <person name="Zhou L."/>
            <person name="Zuber A."/>
            <person name="Denarie J."/>
            <person name="Dixon R.A."/>
            <person name="May G.D."/>
            <person name="Schwartz D.C."/>
            <person name="Rogers J."/>
            <person name="Quetier F."/>
            <person name="Town C.D."/>
            <person name="Roe B.A."/>
        </authorList>
    </citation>
    <scope>NUCLEOTIDE SEQUENCE [LARGE SCALE GENOMIC DNA]</scope>
    <source>
        <strain evidence="2">A17</strain>
        <strain evidence="3 4">cv. Jemalong A17</strain>
    </source>
</reference>
<evidence type="ECO:0000313" key="4">
    <source>
        <dbReference type="Proteomes" id="UP000002051"/>
    </source>
</evidence>
<dbReference type="Pfam" id="PF00646">
    <property type="entry name" value="F-box"/>
    <property type="match status" value="1"/>
</dbReference>
<proteinExistence type="predicted"/>
<dbReference type="PANTHER" id="PTHR31672:SF13">
    <property type="entry name" value="F-BOX PROTEIN CPR30-LIKE"/>
    <property type="match status" value="1"/>
</dbReference>
<keyword evidence="4" id="KW-1185">Reference proteome</keyword>
<reference evidence="2 4" key="2">
    <citation type="journal article" date="2014" name="BMC Genomics">
        <title>An improved genome release (version Mt4.0) for the model legume Medicago truncatula.</title>
        <authorList>
            <person name="Tang H."/>
            <person name="Krishnakumar V."/>
            <person name="Bidwell S."/>
            <person name="Rosen B."/>
            <person name="Chan A."/>
            <person name="Zhou S."/>
            <person name="Gentzbittel L."/>
            <person name="Childs K.L."/>
            <person name="Yandell M."/>
            <person name="Gundlach H."/>
            <person name="Mayer K.F."/>
            <person name="Schwartz D.C."/>
            <person name="Town C.D."/>
        </authorList>
    </citation>
    <scope>GENOME REANNOTATION</scope>
    <source>
        <strain evidence="2">A17</strain>
        <strain evidence="3 4">cv. Jemalong A17</strain>
    </source>
</reference>
<dbReference type="Proteomes" id="UP000002051">
    <property type="component" value="Unassembled WGS sequence"/>
</dbReference>
<dbReference type="SMART" id="SM00256">
    <property type="entry name" value="FBOX"/>
    <property type="match status" value="1"/>
</dbReference>
<dbReference type="InterPro" id="IPR017451">
    <property type="entry name" value="F-box-assoc_interact_dom"/>
</dbReference>
<dbReference type="PANTHER" id="PTHR31672">
    <property type="entry name" value="BNACNNG10540D PROTEIN"/>
    <property type="match status" value="1"/>
</dbReference>
<dbReference type="EnsemblPlants" id="KEH41759">
    <property type="protein sequence ID" value="KEH41759"/>
    <property type="gene ID" value="MTR_1g054575"/>
</dbReference>
<evidence type="ECO:0000313" key="2">
    <source>
        <dbReference type="EMBL" id="KEH41759.1"/>
    </source>
</evidence>
<protein>
    <submittedName>
        <fullName evidence="2">F-box protein interaction domain protein</fullName>
    </submittedName>
</protein>
<dbReference type="NCBIfam" id="TIGR01640">
    <property type="entry name" value="F_box_assoc_1"/>
    <property type="match status" value="1"/>
</dbReference>
<feature type="domain" description="F-box" evidence="1">
    <location>
        <begin position="46"/>
        <end position="92"/>
    </location>
</feature>
<organism evidence="2 4">
    <name type="scientific">Medicago truncatula</name>
    <name type="common">Barrel medic</name>
    <name type="synonym">Medicago tribuloides</name>
    <dbReference type="NCBI Taxonomy" id="3880"/>
    <lineage>
        <taxon>Eukaryota</taxon>
        <taxon>Viridiplantae</taxon>
        <taxon>Streptophyta</taxon>
        <taxon>Embryophyta</taxon>
        <taxon>Tracheophyta</taxon>
        <taxon>Spermatophyta</taxon>
        <taxon>Magnoliopsida</taxon>
        <taxon>eudicotyledons</taxon>
        <taxon>Gunneridae</taxon>
        <taxon>Pentapetalae</taxon>
        <taxon>rosids</taxon>
        <taxon>fabids</taxon>
        <taxon>Fabales</taxon>
        <taxon>Fabaceae</taxon>
        <taxon>Papilionoideae</taxon>
        <taxon>50 kb inversion clade</taxon>
        <taxon>NPAAA clade</taxon>
        <taxon>Hologalegina</taxon>
        <taxon>IRL clade</taxon>
        <taxon>Trifolieae</taxon>
        <taxon>Medicago</taxon>
    </lineage>
</organism>
<dbReference type="Pfam" id="PF07734">
    <property type="entry name" value="FBA_1"/>
    <property type="match status" value="1"/>
</dbReference>
<dbReference type="HOGENOM" id="CLU_421148_0_0_1"/>
<dbReference type="SUPFAM" id="SSF81383">
    <property type="entry name" value="F-box domain"/>
    <property type="match status" value="1"/>
</dbReference>
<dbReference type="AlphaFoldDB" id="A0A072VIA4"/>
<dbReference type="EMBL" id="CM001217">
    <property type="protein sequence ID" value="KEH41759.1"/>
    <property type="molecule type" value="Genomic_DNA"/>
</dbReference>
<name>A0A072VIA4_MEDTR</name>
<dbReference type="InterPro" id="IPR001810">
    <property type="entry name" value="F-box_dom"/>
</dbReference>
<sequence length="651" mass="73368">MDDDTKVEECTITDLSSIHSQNDVVCTEPLSETTVKNEQPLPPTAGDEAPVLPEEVNFDILLRLPVRSLLQLKCVSKSWKTLISNPQFAKSHLLSSTSYPQLFTSAVKIGDREILSYPMKPLLENPSTPVEPVTITMRHKYNILGSCNGLLCLYDSSQSNFRLCNPSIKLKSNGFPIVASFDNKIITHHGFGYDQVNDKYKLLVVVLNKDDFSEKVTRIYTFGENSWTTVSNFPCNPGMWLGKFVSGTLNWIINEGGVNSNQRVILSVDLEKETYGEVLLPQHDGNRFCNPMMYVLSNCLCVCCDHSETHLAVWIMKEYGVAESWTVLTIIPREKLIWNCPRQPHVEPLFVSKDEIGNQPSYAWRSMFNIKDVIDLGSRWSISNGQNVRIWKDDWLPNQTGFKVCSPMVDFEEATCISELIDTNTKSSKRDLVRNVFSAFEAKQILNIPLSWRLWPDRRILYWERDGNYSVRSAHHLIKVATKDYPEVSSSNDQSLWKALWLIKAPHSVKKIRWRLAKDILPTRSTLARKGCFKDDTVAWGMLFGGVSNGILTTNQGGQFLIETDFEVTVKCIQGLVRMAGIENIILDCIDILSTLSNCTVAFIKKTMNGAAHSLVGVAKQFDSNSWVGYVPELAASALCTNMLSINGMHV</sequence>
<evidence type="ECO:0000259" key="1">
    <source>
        <dbReference type="PROSITE" id="PS50181"/>
    </source>
</evidence>
<evidence type="ECO:0000313" key="3">
    <source>
        <dbReference type="EnsemblPlants" id="KEH41759"/>
    </source>
</evidence>
<dbReference type="InterPro" id="IPR050796">
    <property type="entry name" value="SCF_F-box_component"/>
</dbReference>
<reference evidence="3" key="3">
    <citation type="submission" date="2015-04" db="UniProtKB">
        <authorList>
            <consortium name="EnsemblPlants"/>
        </authorList>
    </citation>
    <scope>IDENTIFICATION</scope>
    <source>
        <strain evidence="3">cv. Jemalong A17</strain>
    </source>
</reference>
<dbReference type="STRING" id="3880.A0A072VIA4"/>
<accession>A0A072VIA4</accession>
<dbReference type="InterPro" id="IPR036047">
    <property type="entry name" value="F-box-like_dom_sf"/>
</dbReference>
<dbReference type="InterPro" id="IPR006527">
    <property type="entry name" value="F-box-assoc_dom_typ1"/>
</dbReference>
<dbReference type="PROSITE" id="PS50181">
    <property type="entry name" value="FBOX"/>
    <property type="match status" value="1"/>
</dbReference>
<dbReference type="Gene3D" id="1.20.1280.50">
    <property type="match status" value="1"/>
</dbReference>